<dbReference type="VEuPathDB" id="TriTrypDB:TvY486_0804420"/>
<gene>
    <name evidence="1" type="ORF">TVY486_0804420</name>
</gene>
<accession>G0U179</accession>
<protein>
    <recommendedName>
        <fullName evidence="2">Mitochondrial RNA binding complex 1 subunit</fullName>
    </recommendedName>
</protein>
<evidence type="ECO:0000313" key="1">
    <source>
        <dbReference type="EMBL" id="CCC49834.1"/>
    </source>
</evidence>
<dbReference type="AlphaFoldDB" id="G0U179"/>
<organism evidence="1">
    <name type="scientific">Trypanosoma vivax (strain Y486)</name>
    <dbReference type="NCBI Taxonomy" id="1055687"/>
    <lineage>
        <taxon>Eukaryota</taxon>
        <taxon>Discoba</taxon>
        <taxon>Euglenozoa</taxon>
        <taxon>Kinetoplastea</taxon>
        <taxon>Metakinetoplastina</taxon>
        <taxon>Trypanosomatida</taxon>
        <taxon>Trypanosomatidae</taxon>
        <taxon>Trypanosoma</taxon>
        <taxon>Duttonella</taxon>
    </lineage>
</organism>
<proteinExistence type="predicted"/>
<name>G0U179_TRYVY</name>
<evidence type="ECO:0008006" key="2">
    <source>
        <dbReference type="Google" id="ProtNLM"/>
    </source>
</evidence>
<dbReference type="EMBL" id="HE573024">
    <property type="protein sequence ID" value="CCC49834.1"/>
    <property type="molecule type" value="Genomic_DNA"/>
</dbReference>
<reference evidence="1" key="1">
    <citation type="journal article" date="2012" name="Proc. Natl. Acad. Sci. U.S.A.">
        <title>Antigenic diversity is generated by distinct evolutionary mechanisms in African trypanosome species.</title>
        <authorList>
            <person name="Jackson A.P."/>
            <person name="Berry A."/>
            <person name="Aslett M."/>
            <person name="Allison H.C."/>
            <person name="Burton P."/>
            <person name="Vavrova-Anderson J."/>
            <person name="Brown R."/>
            <person name="Browne H."/>
            <person name="Corton N."/>
            <person name="Hauser H."/>
            <person name="Gamble J."/>
            <person name="Gilderthorp R."/>
            <person name="Marcello L."/>
            <person name="McQuillan J."/>
            <person name="Otto T.D."/>
            <person name="Quail M.A."/>
            <person name="Sanders M.J."/>
            <person name="van Tonder A."/>
            <person name="Ginger M.L."/>
            <person name="Field M.C."/>
            <person name="Barry J.D."/>
            <person name="Hertz-Fowler C."/>
            <person name="Berriman M."/>
        </authorList>
    </citation>
    <scope>NUCLEOTIDE SEQUENCE</scope>
    <source>
        <strain evidence="1">Y486</strain>
    </source>
</reference>
<dbReference type="OMA" id="AFFGFWD"/>
<sequence length="528" mass="58633">MLRKVLWLRSKRTPGYVFWRQSTLVELEHAKRNYLLSERPLPIADIARRMVNVKSRYLATKDFHEQNLLRGEYKYFSGKVCDTRHARPEDMVAYAHCGSFFGFWDAGQMDCVLRELFLKLDELGPNELVTLFTSLPALRKQTGELYTHVSRRLVDEVPGLSLEECVRVATACDESSPHALLKNLIRAILPEVACGNVNSAQCTELMDTLGSCCPPEIQRDCELFFHELKRSMVSGFSQLSVLDIAVACASLRLRDELDAAAADKAVRLFVDRREEACARSTALMFTSVGNNIEFVRAMGDRVVFLTTDFTPTEMLSVFAAYLRNVLSLRAGLQGDAKGTSFFALNSLDPKGMRGSSNTHFPIELQLAQRHLTALTCVLRMLMDQMVSTLESATAFVSPAAQVQYLAVFHEAIKSLHGDASHLIKLLPSIGRCMRLLCAKVIASLFQYTYSELVGVLQLSGSLGNSVTNSIVGAVVQELIRRDVCVSSAEAEGICATLQQISGLTADHRSRIERTLIPKLRGQGAQRGL</sequence>